<evidence type="ECO:0000256" key="2">
    <source>
        <dbReference type="ARBA" id="ARBA00005300"/>
    </source>
</evidence>
<evidence type="ECO:0000256" key="1">
    <source>
        <dbReference type="ARBA" id="ARBA00000077"/>
    </source>
</evidence>
<sequence length="259" mass="29498">MEVSLRALPLAQVSAGWHILDFRNLTGPPLPGYPLKKGKAFLPLSSNDTPRSLFAHTAFEHQISFRHPLNTHRLVRRTNAREMFIYTDGSCYGHKDRDGISQRRGGCAFVFKPAPYNLEEKSCSFRLERLGPTGIEYPQTSNRAKLRAVIAALQFRVWRGEYFKSIVIGTDSEYVVLGITDRIETWAQSEWQTFGGITVNNKDLWKLLLVEINKLAKDGCEVHFWLLPIDLNEEADWLAKEATAEPDVPKFLKYFGALV</sequence>
<evidence type="ECO:0000256" key="3">
    <source>
        <dbReference type="ARBA" id="ARBA00012180"/>
    </source>
</evidence>
<dbReference type="PROSITE" id="PS50879">
    <property type="entry name" value="RNASE_H_1"/>
    <property type="match status" value="1"/>
</dbReference>
<reference evidence="9 11" key="1">
    <citation type="journal article" date="2020" name="Stud. Mycol.">
        <title>101 Dothideomycetes genomes: a test case for predicting lifestyles and emergence of pathogens.</title>
        <authorList>
            <person name="Haridas S."/>
            <person name="Albert R."/>
            <person name="Binder M."/>
            <person name="Bloem J."/>
            <person name="Labutti K."/>
            <person name="Salamov A."/>
            <person name="Andreopoulos B."/>
            <person name="Baker S."/>
            <person name="Barry K."/>
            <person name="Bills G."/>
            <person name="Bluhm B."/>
            <person name="Cannon C."/>
            <person name="Castanera R."/>
            <person name="Culley D."/>
            <person name="Daum C."/>
            <person name="Ezra D."/>
            <person name="Gonzalez J."/>
            <person name="Henrissat B."/>
            <person name="Kuo A."/>
            <person name="Liang C."/>
            <person name="Lipzen A."/>
            <person name="Lutzoni F."/>
            <person name="Magnuson J."/>
            <person name="Mondo S."/>
            <person name="Nolan M."/>
            <person name="Ohm R."/>
            <person name="Pangilinan J."/>
            <person name="Park H.-J."/>
            <person name="Ramirez L."/>
            <person name="Alfaro M."/>
            <person name="Sun H."/>
            <person name="Tritt A."/>
            <person name="Yoshinaga Y."/>
            <person name="Zwiers L.-H."/>
            <person name="Turgeon B."/>
            <person name="Goodwin S."/>
            <person name="Spatafora J."/>
            <person name="Crous P."/>
            <person name="Grigoriev I."/>
        </authorList>
    </citation>
    <scope>NUCLEOTIDE SEQUENCE</scope>
    <source>
        <strain evidence="9 11">CBS 304.34</strain>
    </source>
</reference>
<dbReference type="OrthoDB" id="245563at2759"/>
<name>A0A6A6YAB3_9PEZI</name>
<comment type="catalytic activity">
    <reaction evidence="1">
        <text>Endonucleolytic cleavage to 5'-phosphomonoester.</text>
        <dbReference type="EC" id="3.1.26.4"/>
    </reaction>
</comment>
<dbReference type="CDD" id="cd13934">
    <property type="entry name" value="RNase_H_Dikarya_like"/>
    <property type="match status" value="1"/>
</dbReference>
<gene>
    <name evidence="9 11" type="ORF">BDZ99DRAFT_466679</name>
</gene>
<keyword evidence="7" id="KW-0378">Hydrolase</keyword>
<dbReference type="EMBL" id="MU003709">
    <property type="protein sequence ID" value="KAF2805762.1"/>
    <property type="molecule type" value="Genomic_DNA"/>
</dbReference>
<dbReference type="GO" id="GO:0046872">
    <property type="term" value="F:metal ion binding"/>
    <property type="evidence" value="ECO:0007669"/>
    <property type="project" value="UniProtKB-KW"/>
</dbReference>
<evidence type="ECO:0000256" key="6">
    <source>
        <dbReference type="ARBA" id="ARBA00022759"/>
    </source>
</evidence>
<evidence type="ECO:0000256" key="7">
    <source>
        <dbReference type="ARBA" id="ARBA00022801"/>
    </source>
</evidence>
<dbReference type="InterPro" id="IPR002156">
    <property type="entry name" value="RNaseH_domain"/>
</dbReference>
<keyword evidence="10" id="KW-1185">Reference proteome</keyword>
<reference evidence="11" key="2">
    <citation type="submission" date="2020-04" db="EMBL/GenBank/DDBJ databases">
        <authorList>
            <consortium name="NCBI Genome Project"/>
        </authorList>
    </citation>
    <scope>NUCLEOTIDE SEQUENCE</scope>
    <source>
        <strain evidence="11">CBS 304.34</strain>
    </source>
</reference>
<evidence type="ECO:0000313" key="10">
    <source>
        <dbReference type="Proteomes" id="UP000504636"/>
    </source>
</evidence>
<dbReference type="Proteomes" id="UP000504636">
    <property type="component" value="Unplaced"/>
</dbReference>
<organism evidence="9">
    <name type="scientific">Mytilinidion resinicola</name>
    <dbReference type="NCBI Taxonomy" id="574789"/>
    <lineage>
        <taxon>Eukaryota</taxon>
        <taxon>Fungi</taxon>
        <taxon>Dikarya</taxon>
        <taxon>Ascomycota</taxon>
        <taxon>Pezizomycotina</taxon>
        <taxon>Dothideomycetes</taxon>
        <taxon>Pleosporomycetidae</taxon>
        <taxon>Mytilinidiales</taxon>
        <taxon>Mytilinidiaceae</taxon>
        <taxon>Mytilinidion</taxon>
    </lineage>
</organism>
<dbReference type="GO" id="GO:0004523">
    <property type="term" value="F:RNA-DNA hybrid ribonuclease activity"/>
    <property type="evidence" value="ECO:0007669"/>
    <property type="project" value="UniProtKB-EC"/>
</dbReference>
<evidence type="ECO:0000313" key="9">
    <source>
        <dbReference type="EMBL" id="KAF2805762.1"/>
    </source>
</evidence>
<accession>A0A6A6YAB3</accession>
<dbReference type="GO" id="GO:0003676">
    <property type="term" value="F:nucleic acid binding"/>
    <property type="evidence" value="ECO:0007669"/>
    <property type="project" value="InterPro"/>
</dbReference>
<dbReference type="PANTHER" id="PTHR10642:SF26">
    <property type="entry name" value="RIBONUCLEASE H1"/>
    <property type="match status" value="1"/>
</dbReference>
<feature type="domain" description="RNase H type-1" evidence="8">
    <location>
        <begin position="79"/>
        <end position="244"/>
    </location>
</feature>
<dbReference type="InterPro" id="IPR036397">
    <property type="entry name" value="RNaseH_sf"/>
</dbReference>
<dbReference type="InterPro" id="IPR050092">
    <property type="entry name" value="RNase_H"/>
</dbReference>
<dbReference type="RefSeq" id="XP_033572726.1">
    <property type="nucleotide sequence ID" value="XM_033720837.1"/>
</dbReference>
<evidence type="ECO:0000313" key="11">
    <source>
        <dbReference type="RefSeq" id="XP_033572726.1"/>
    </source>
</evidence>
<dbReference type="Pfam" id="PF00075">
    <property type="entry name" value="RNase_H"/>
    <property type="match status" value="1"/>
</dbReference>
<keyword evidence="5" id="KW-0479">Metal-binding</keyword>
<dbReference type="EC" id="3.1.26.4" evidence="3"/>
<protein>
    <recommendedName>
        <fullName evidence="3">ribonuclease H</fullName>
        <ecNumber evidence="3">3.1.26.4</ecNumber>
    </recommendedName>
</protein>
<evidence type="ECO:0000256" key="4">
    <source>
        <dbReference type="ARBA" id="ARBA00022722"/>
    </source>
</evidence>
<keyword evidence="4" id="KW-0540">Nuclease</keyword>
<evidence type="ECO:0000256" key="5">
    <source>
        <dbReference type="ARBA" id="ARBA00022723"/>
    </source>
</evidence>
<reference evidence="11" key="3">
    <citation type="submission" date="2025-04" db="UniProtKB">
        <authorList>
            <consortium name="RefSeq"/>
        </authorList>
    </citation>
    <scope>IDENTIFICATION</scope>
    <source>
        <strain evidence="11">CBS 304.34</strain>
    </source>
</reference>
<proteinExistence type="inferred from homology"/>
<dbReference type="PANTHER" id="PTHR10642">
    <property type="entry name" value="RIBONUCLEASE H1"/>
    <property type="match status" value="1"/>
</dbReference>
<dbReference type="GO" id="GO:0043137">
    <property type="term" value="P:DNA replication, removal of RNA primer"/>
    <property type="evidence" value="ECO:0007669"/>
    <property type="project" value="TreeGrafter"/>
</dbReference>
<dbReference type="InterPro" id="IPR012337">
    <property type="entry name" value="RNaseH-like_sf"/>
</dbReference>
<dbReference type="SUPFAM" id="SSF53098">
    <property type="entry name" value="Ribonuclease H-like"/>
    <property type="match status" value="1"/>
</dbReference>
<keyword evidence="6" id="KW-0255">Endonuclease</keyword>
<comment type="similarity">
    <text evidence="2">Belongs to the RNase H family.</text>
</comment>
<evidence type="ECO:0000259" key="8">
    <source>
        <dbReference type="PROSITE" id="PS50879"/>
    </source>
</evidence>
<dbReference type="AlphaFoldDB" id="A0A6A6YAB3"/>
<dbReference type="Gene3D" id="3.30.420.10">
    <property type="entry name" value="Ribonuclease H-like superfamily/Ribonuclease H"/>
    <property type="match status" value="1"/>
</dbReference>
<dbReference type="GeneID" id="54461730"/>